<proteinExistence type="predicted"/>
<feature type="transmembrane region" description="Helical" evidence="1">
    <location>
        <begin position="72"/>
        <end position="92"/>
    </location>
</feature>
<gene>
    <name evidence="3" type="ORF">GCM10017591_09080</name>
</gene>
<dbReference type="Proteomes" id="UP001142291">
    <property type="component" value="Unassembled WGS sequence"/>
</dbReference>
<reference evidence="3" key="2">
    <citation type="submission" date="2023-01" db="EMBL/GenBank/DDBJ databases">
        <authorList>
            <person name="Sun Q."/>
            <person name="Evtushenko L."/>
        </authorList>
    </citation>
    <scope>NUCLEOTIDE SEQUENCE</scope>
    <source>
        <strain evidence="3">VKM Ac-1940</strain>
    </source>
</reference>
<keyword evidence="1" id="KW-0472">Membrane</keyword>
<name>A0A9W6M5H5_9MICO</name>
<sequence length="199" mass="22131">MTPPNTYAGRPLTPAPGVEPRELRIVRVRAHARRMFWPAIVLIAVAGAAGYYAGNLPDAIEDWLPVWTQPWIVWAAAAVIVVLFVVVPYWRWMARTYTVTTRRVIAQWGLFGRSRVEVSHARGYTIGERRGPIQRMWGTGTLTLSNGVDAPLRLVDIPSVRLMHEALADQVEVSQILAHRDSHAVPTIPGPPPPLPTNL</sequence>
<keyword evidence="1" id="KW-1133">Transmembrane helix</keyword>
<evidence type="ECO:0000259" key="2">
    <source>
        <dbReference type="Pfam" id="PF03703"/>
    </source>
</evidence>
<accession>A0A9W6M5H5</accession>
<evidence type="ECO:0000256" key="1">
    <source>
        <dbReference type="SAM" id="Phobius"/>
    </source>
</evidence>
<organism evidence="3 4">
    <name type="scientific">Microbacterium dextranolyticum</name>
    <dbReference type="NCBI Taxonomy" id="36806"/>
    <lineage>
        <taxon>Bacteria</taxon>
        <taxon>Bacillati</taxon>
        <taxon>Actinomycetota</taxon>
        <taxon>Actinomycetes</taxon>
        <taxon>Micrococcales</taxon>
        <taxon>Microbacteriaceae</taxon>
        <taxon>Microbacterium</taxon>
    </lineage>
</organism>
<feature type="transmembrane region" description="Helical" evidence="1">
    <location>
        <begin position="35"/>
        <end position="52"/>
    </location>
</feature>
<reference evidence="3" key="1">
    <citation type="journal article" date="2014" name="Int. J. Syst. Evol. Microbiol.">
        <title>Complete genome sequence of Corynebacterium casei LMG S-19264T (=DSM 44701T), isolated from a smear-ripened cheese.</title>
        <authorList>
            <consortium name="US DOE Joint Genome Institute (JGI-PGF)"/>
            <person name="Walter F."/>
            <person name="Albersmeier A."/>
            <person name="Kalinowski J."/>
            <person name="Ruckert C."/>
        </authorList>
    </citation>
    <scope>NUCLEOTIDE SEQUENCE</scope>
    <source>
        <strain evidence="3">VKM Ac-1940</strain>
    </source>
</reference>
<dbReference type="RefSeq" id="WP_204964320.1">
    <property type="nucleotide sequence ID" value="NZ_BAAAUR010000004.1"/>
</dbReference>
<dbReference type="EMBL" id="BSER01000007">
    <property type="protein sequence ID" value="GLJ94846.1"/>
    <property type="molecule type" value="Genomic_DNA"/>
</dbReference>
<comment type="caution">
    <text evidence="3">The sequence shown here is derived from an EMBL/GenBank/DDBJ whole genome shotgun (WGS) entry which is preliminary data.</text>
</comment>
<dbReference type="InterPro" id="IPR005182">
    <property type="entry name" value="YdbS-like_PH"/>
</dbReference>
<evidence type="ECO:0000313" key="4">
    <source>
        <dbReference type="Proteomes" id="UP001142291"/>
    </source>
</evidence>
<evidence type="ECO:0000313" key="3">
    <source>
        <dbReference type="EMBL" id="GLJ94846.1"/>
    </source>
</evidence>
<keyword evidence="4" id="KW-1185">Reference proteome</keyword>
<protein>
    <recommendedName>
        <fullName evidence="2">YdbS-like PH domain-containing protein</fullName>
    </recommendedName>
</protein>
<dbReference type="Pfam" id="PF03703">
    <property type="entry name" value="bPH_2"/>
    <property type="match status" value="1"/>
</dbReference>
<keyword evidence="1" id="KW-0812">Transmembrane</keyword>
<dbReference type="AlphaFoldDB" id="A0A9W6M5H5"/>
<feature type="domain" description="YdbS-like PH" evidence="2">
    <location>
        <begin position="92"/>
        <end position="161"/>
    </location>
</feature>